<sequence length="141" mass="15552">MLRPLPIPLVLALALTATLVISQNLTVNGPRCPVNQQWYPCKPCPKLCGGKHNNCPKILEAGCSCIPGFVKQTRESTECIPEDKCINCKDPQTYSQCYGHCPPTCEPSICTQDCRPGCICKEGFVWLNERCVPRSECPAIQ</sequence>
<dbReference type="AlphaFoldDB" id="A0A8J1JYV7"/>
<dbReference type="AGR" id="Xenbase:XB-GENE-29098215"/>
<dbReference type="OMA" id="KPCPKLC"/>
<dbReference type="RefSeq" id="XP_031761706.1">
    <property type="nucleotide sequence ID" value="XM_031905846.1"/>
</dbReference>
<dbReference type="PANTHER" id="PTHR23259">
    <property type="entry name" value="RIDDLE"/>
    <property type="match status" value="1"/>
</dbReference>
<proteinExistence type="predicted"/>
<evidence type="ECO:0000313" key="6">
    <source>
        <dbReference type="RefSeq" id="XP_031761706.1"/>
    </source>
</evidence>
<keyword evidence="5" id="KW-1185">Reference proteome</keyword>
<dbReference type="Proteomes" id="UP000008143">
    <property type="component" value="Chromosome 7"/>
</dbReference>
<keyword evidence="1 6" id="KW-0646">Protease inhibitor</keyword>
<feature type="chain" id="PRO_5035211241" evidence="3">
    <location>
        <begin position="23"/>
        <end position="141"/>
    </location>
</feature>
<feature type="domain" description="TIL" evidence="4">
    <location>
        <begin position="88"/>
        <end position="137"/>
    </location>
</feature>
<feature type="domain" description="TIL" evidence="4">
    <location>
        <begin position="32"/>
        <end position="85"/>
    </location>
</feature>
<dbReference type="Pfam" id="PF01826">
    <property type="entry name" value="TIL"/>
    <property type="match status" value="2"/>
</dbReference>
<evidence type="ECO:0000256" key="2">
    <source>
        <dbReference type="ARBA" id="ARBA00023157"/>
    </source>
</evidence>
<evidence type="ECO:0000256" key="1">
    <source>
        <dbReference type="ARBA" id="ARBA00022690"/>
    </source>
</evidence>
<accession>A0A8J1JYV7</accession>
<dbReference type="InterPro" id="IPR002919">
    <property type="entry name" value="TIL_dom"/>
</dbReference>
<organism evidence="5 6">
    <name type="scientific">Xenopus tropicalis</name>
    <name type="common">Western clawed frog</name>
    <name type="synonym">Silurana tropicalis</name>
    <dbReference type="NCBI Taxonomy" id="8364"/>
    <lineage>
        <taxon>Eukaryota</taxon>
        <taxon>Metazoa</taxon>
        <taxon>Chordata</taxon>
        <taxon>Craniata</taxon>
        <taxon>Vertebrata</taxon>
        <taxon>Euteleostomi</taxon>
        <taxon>Amphibia</taxon>
        <taxon>Batrachia</taxon>
        <taxon>Anura</taxon>
        <taxon>Pipoidea</taxon>
        <taxon>Pipidae</taxon>
        <taxon>Xenopodinae</taxon>
        <taxon>Xenopus</taxon>
        <taxon>Silurana</taxon>
    </lineage>
</organism>
<dbReference type="InterPro" id="IPR036084">
    <property type="entry name" value="Ser_inhib-like_sf"/>
</dbReference>
<keyword evidence="6" id="KW-0722">Serine protease inhibitor</keyword>
<dbReference type="PANTHER" id="PTHR23259:SF70">
    <property type="entry name" value="ACCESSORY GLAND PROTEIN ACP62F-RELATED"/>
    <property type="match status" value="1"/>
</dbReference>
<dbReference type="OrthoDB" id="9902260at2759"/>
<dbReference type="GO" id="GO:0004867">
    <property type="term" value="F:serine-type endopeptidase inhibitor activity"/>
    <property type="evidence" value="ECO:0007669"/>
    <property type="project" value="UniProtKB-KW"/>
</dbReference>
<dbReference type="KEGG" id="xtr:116412190"/>
<dbReference type="GeneID" id="116412190"/>
<dbReference type="CDD" id="cd19941">
    <property type="entry name" value="TIL"/>
    <property type="match status" value="1"/>
</dbReference>
<keyword evidence="3" id="KW-0732">Signal</keyword>
<gene>
    <name evidence="6 7" type="primary">LOC116412190</name>
</gene>
<dbReference type="Xenbase" id="XB-GENE-29098215">
    <property type="gene designation" value="LOC116412190"/>
</dbReference>
<feature type="signal peptide" evidence="3">
    <location>
        <begin position="1"/>
        <end position="22"/>
    </location>
</feature>
<evidence type="ECO:0000256" key="3">
    <source>
        <dbReference type="SAM" id="SignalP"/>
    </source>
</evidence>
<evidence type="ECO:0000259" key="4">
    <source>
        <dbReference type="Pfam" id="PF01826"/>
    </source>
</evidence>
<keyword evidence="2" id="KW-1015">Disulfide bond</keyword>
<name>A0A8J1JYV7_XENTR</name>
<reference evidence="6" key="1">
    <citation type="submission" date="2025-08" db="UniProtKB">
        <authorList>
            <consortium name="RefSeq"/>
        </authorList>
    </citation>
    <scope>IDENTIFICATION</scope>
    <source>
        <strain evidence="6">Nigerian</strain>
        <tissue evidence="6">Liver and blood</tissue>
    </source>
</reference>
<dbReference type="InterPro" id="IPR051368">
    <property type="entry name" value="SerProtInhib-TIL_Domain"/>
</dbReference>
<evidence type="ECO:0000313" key="5">
    <source>
        <dbReference type="Proteomes" id="UP000008143"/>
    </source>
</evidence>
<dbReference type="SUPFAM" id="SSF57567">
    <property type="entry name" value="Serine protease inhibitors"/>
    <property type="match status" value="2"/>
</dbReference>
<protein>
    <submittedName>
        <fullName evidence="6">Serine protease inhibitor swm-1-like</fullName>
    </submittedName>
</protein>
<evidence type="ECO:0000313" key="7">
    <source>
        <dbReference type="Xenbase" id="XB-GENE-29098215"/>
    </source>
</evidence>
<dbReference type="Gene3D" id="2.10.25.10">
    <property type="entry name" value="Laminin"/>
    <property type="match status" value="2"/>
</dbReference>